<organism evidence="1 2">
    <name type="scientific">Ravibacter arvi</name>
    <dbReference type="NCBI Taxonomy" id="2051041"/>
    <lineage>
        <taxon>Bacteria</taxon>
        <taxon>Pseudomonadati</taxon>
        <taxon>Bacteroidota</taxon>
        <taxon>Cytophagia</taxon>
        <taxon>Cytophagales</taxon>
        <taxon>Spirosomataceae</taxon>
        <taxon>Ravibacter</taxon>
    </lineage>
</organism>
<comment type="caution">
    <text evidence="1">The sequence shown here is derived from an EMBL/GenBank/DDBJ whole genome shotgun (WGS) entry which is preliminary data.</text>
</comment>
<dbReference type="EMBL" id="BAABEY010000011">
    <property type="protein sequence ID" value="GAA4435009.1"/>
    <property type="molecule type" value="Genomic_DNA"/>
</dbReference>
<gene>
    <name evidence="1" type="ORF">GCM10023091_10760</name>
</gene>
<accession>A0ABP8LSE6</accession>
<reference evidence="2" key="1">
    <citation type="journal article" date="2019" name="Int. J. Syst. Evol. Microbiol.">
        <title>The Global Catalogue of Microorganisms (GCM) 10K type strain sequencing project: providing services to taxonomists for standard genome sequencing and annotation.</title>
        <authorList>
            <consortium name="The Broad Institute Genomics Platform"/>
            <consortium name="The Broad Institute Genome Sequencing Center for Infectious Disease"/>
            <person name="Wu L."/>
            <person name="Ma J."/>
        </authorList>
    </citation>
    <scope>NUCLEOTIDE SEQUENCE [LARGE SCALE GENOMIC DNA]</scope>
    <source>
        <strain evidence="2">JCM 31920</strain>
    </source>
</reference>
<sequence>MDHHDEPFRIHSPEFDVLHRQLDRRNFLVQTSLGLGALSLGSLLGCTKRDRSAPRPDMAEKAGNFETEILKALPHLAPKAKRVVYLFMSGGPSQFETFDYKPKLVDLFGKELPDSVRKGQRLTGMSANQSALPIAPSAFRFNQYGTNGTWVSELLPHTAKVVDDLCIVKSLYSEAINHDPAITFLQTGNQLPGRPSIGSWVNYGLGSMNENLPAFIVLVSKNAPKDQPLYARLWGNGFLPSRYQGVQFRSGKDPVLFLSNPEGYDGEDRAEMLDYLAKINRVQNEVYGDPEVEARIAQYEMAYRMQTSVPDVLDIEAEPDEIFDLYGPDSRDSGTYAANCILARKLLEKDVKFVQLYHQGWDNHGQLPKGIVRQCKDTDQATAALIVDLKRRGLLEDTLVIWGGEFGRTVYSQGQLSPQDYGRDHHPRCFTMWMAGAGVKAGLSFGETDDFSYNIVKDPVHVHDFHATLLHLLGVDHEKLVYKFQGRRFRLTDVHGQVVHPLLA</sequence>
<dbReference type="InterPro" id="IPR017850">
    <property type="entry name" value="Alkaline_phosphatase_core_sf"/>
</dbReference>
<evidence type="ECO:0000313" key="2">
    <source>
        <dbReference type="Proteomes" id="UP001501508"/>
    </source>
</evidence>
<name>A0ABP8LSE6_9BACT</name>
<dbReference type="Proteomes" id="UP001501508">
    <property type="component" value="Unassembled WGS sequence"/>
</dbReference>
<dbReference type="PANTHER" id="PTHR43737:SF1">
    <property type="entry name" value="DUF1501 DOMAIN-CONTAINING PROTEIN"/>
    <property type="match status" value="1"/>
</dbReference>
<dbReference type="RefSeq" id="WP_345027056.1">
    <property type="nucleotide sequence ID" value="NZ_BAABEY010000011.1"/>
</dbReference>
<dbReference type="SUPFAM" id="SSF53649">
    <property type="entry name" value="Alkaline phosphatase-like"/>
    <property type="match status" value="1"/>
</dbReference>
<proteinExistence type="predicted"/>
<dbReference type="Gene3D" id="3.40.720.10">
    <property type="entry name" value="Alkaline Phosphatase, subunit A"/>
    <property type="match status" value="1"/>
</dbReference>
<dbReference type="PANTHER" id="PTHR43737">
    <property type="entry name" value="BLL7424 PROTEIN"/>
    <property type="match status" value="1"/>
</dbReference>
<dbReference type="Pfam" id="PF07394">
    <property type="entry name" value="DUF1501"/>
    <property type="match status" value="1"/>
</dbReference>
<evidence type="ECO:0000313" key="1">
    <source>
        <dbReference type="EMBL" id="GAA4435009.1"/>
    </source>
</evidence>
<dbReference type="InterPro" id="IPR010869">
    <property type="entry name" value="DUF1501"/>
</dbReference>
<protein>
    <submittedName>
        <fullName evidence="1">DUF1501 domain-containing protein</fullName>
    </submittedName>
</protein>
<keyword evidence="2" id="KW-1185">Reference proteome</keyword>